<feature type="region of interest" description="Disordered" evidence="1">
    <location>
        <begin position="61"/>
        <end position="90"/>
    </location>
</feature>
<evidence type="ECO:0000313" key="2">
    <source>
        <dbReference type="EMBL" id="PSR81617.1"/>
    </source>
</evidence>
<dbReference type="AlphaFoldDB" id="A0A2T3A2E9"/>
<dbReference type="EMBL" id="KZ678498">
    <property type="protein sequence ID" value="PSR81617.1"/>
    <property type="molecule type" value="Genomic_DNA"/>
</dbReference>
<organism evidence="2 3">
    <name type="scientific">Coniella lustricola</name>
    <dbReference type="NCBI Taxonomy" id="2025994"/>
    <lineage>
        <taxon>Eukaryota</taxon>
        <taxon>Fungi</taxon>
        <taxon>Dikarya</taxon>
        <taxon>Ascomycota</taxon>
        <taxon>Pezizomycotina</taxon>
        <taxon>Sordariomycetes</taxon>
        <taxon>Sordariomycetidae</taxon>
        <taxon>Diaporthales</taxon>
        <taxon>Schizoparmaceae</taxon>
        <taxon>Coniella</taxon>
    </lineage>
</organism>
<evidence type="ECO:0000313" key="3">
    <source>
        <dbReference type="Proteomes" id="UP000241462"/>
    </source>
</evidence>
<keyword evidence="3" id="KW-1185">Reference proteome</keyword>
<sequence>MAAATDIAQSSMPSIKMDPAASLPLSPTASTKDGQLTQGFDDLVHHNGTPLFTQEHFAMEPTGFPHSFQDSDRISPPVPQAPVNSHPQHGPMLYQQQHQLQQQHVYANEYTHHHDQDLSAYIPKDGVYPSPDEVCIFPAH</sequence>
<proteinExistence type="predicted"/>
<name>A0A2T3A2E9_9PEZI</name>
<dbReference type="Proteomes" id="UP000241462">
    <property type="component" value="Unassembled WGS sequence"/>
</dbReference>
<dbReference type="InParanoid" id="A0A2T3A2E9"/>
<evidence type="ECO:0000256" key="1">
    <source>
        <dbReference type="SAM" id="MobiDB-lite"/>
    </source>
</evidence>
<gene>
    <name evidence="2" type="ORF">BD289DRAFT_35025</name>
</gene>
<feature type="region of interest" description="Disordered" evidence="1">
    <location>
        <begin position="1"/>
        <end position="42"/>
    </location>
</feature>
<reference evidence="2 3" key="1">
    <citation type="journal article" date="2018" name="Mycol. Prog.">
        <title>Coniella lustricola, a new species from submerged detritus.</title>
        <authorList>
            <person name="Raudabaugh D.B."/>
            <person name="Iturriaga T."/>
            <person name="Carver A."/>
            <person name="Mondo S."/>
            <person name="Pangilinan J."/>
            <person name="Lipzen A."/>
            <person name="He G."/>
            <person name="Amirebrahimi M."/>
            <person name="Grigoriev I.V."/>
            <person name="Miller A.N."/>
        </authorList>
    </citation>
    <scope>NUCLEOTIDE SEQUENCE [LARGE SCALE GENOMIC DNA]</scope>
    <source>
        <strain evidence="2 3">B22-T-1</strain>
    </source>
</reference>
<protein>
    <submittedName>
        <fullName evidence="2">Uncharacterized protein</fullName>
    </submittedName>
</protein>
<feature type="compositionally biased region" description="Polar residues" evidence="1">
    <location>
        <begin position="25"/>
        <end position="38"/>
    </location>
</feature>
<accession>A0A2T3A2E9</accession>